<accession>A0A8X6NLD5</accession>
<name>A0A8X6NLD5_NEPPI</name>
<evidence type="ECO:0000313" key="2">
    <source>
        <dbReference type="Proteomes" id="UP000887013"/>
    </source>
</evidence>
<evidence type="ECO:0000313" key="1">
    <source>
        <dbReference type="EMBL" id="GFT19114.1"/>
    </source>
</evidence>
<proteinExistence type="predicted"/>
<dbReference type="EMBL" id="BMAW01059014">
    <property type="protein sequence ID" value="GFT19114.1"/>
    <property type="molecule type" value="Genomic_DNA"/>
</dbReference>
<comment type="caution">
    <text evidence="1">The sequence shown here is derived from an EMBL/GenBank/DDBJ whole genome shotgun (WGS) entry which is preliminary data.</text>
</comment>
<gene>
    <name evidence="1" type="ORF">NPIL_208351</name>
</gene>
<keyword evidence="2" id="KW-1185">Reference proteome</keyword>
<dbReference type="Proteomes" id="UP000887013">
    <property type="component" value="Unassembled WGS sequence"/>
</dbReference>
<reference evidence="1" key="1">
    <citation type="submission" date="2020-08" db="EMBL/GenBank/DDBJ databases">
        <title>Multicomponent nature underlies the extraordinary mechanical properties of spider dragline silk.</title>
        <authorList>
            <person name="Kono N."/>
            <person name="Nakamura H."/>
            <person name="Mori M."/>
            <person name="Yoshida Y."/>
            <person name="Ohtoshi R."/>
            <person name="Malay A.D."/>
            <person name="Moran D.A.P."/>
            <person name="Tomita M."/>
            <person name="Numata K."/>
            <person name="Arakawa K."/>
        </authorList>
    </citation>
    <scope>NUCLEOTIDE SEQUENCE</scope>
</reference>
<organism evidence="1 2">
    <name type="scientific">Nephila pilipes</name>
    <name type="common">Giant wood spider</name>
    <name type="synonym">Nephila maculata</name>
    <dbReference type="NCBI Taxonomy" id="299642"/>
    <lineage>
        <taxon>Eukaryota</taxon>
        <taxon>Metazoa</taxon>
        <taxon>Ecdysozoa</taxon>
        <taxon>Arthropoda</taxon>
        <taxon>Chelicerata</taxon>
        <taxon>Arachnida</taxon>
        <taxon>Araneae</taxon>
        <taxon>Araneomorphae</taxon>
        <taxon>Entelegynae</taxon>
        <taxon>Araneoidea</taxon>
        <taxon>Nephilidae</taxon>
        <taxon>Nephila</taxon>
    </lineage>
</organism>
<dbReference type="AlphaFoldDB" id="A0A8X6NLD5"/>
<protein>
    <submittedName>
        <fullName evidence="1">Uncharacterized protein</fullName>
    </submittedName>
</protein>
<sequence>MIYGEALCRFVPSHPFRTRMHSFLLSATSILKELVTISPRREREQLFFQVILSIPPFVVVSRDFRFRSHLLLSVRVVPLSSGPKHGRRRADVHWQVSENI</sequence>